<accession>A0A385E9C1</accession>
<gene>
    <name evidence="1" type="ORF">CcrBL10_gp199c</name>
</gene>
<sequence>MTMSAEIDRLVLIEAATKGAEDFEAQGDAIREETIAKIMRQERVTVSPWWLFQRRPVTREEAEEIQSASYRWWDHAQTYWKLAKRYTKMADSARCSKLTAIRLEEDDLVNLRPHLGYQADE</sequence>
<keyword evidence="2" id="KW-1185">Reference proteome</keyword>
<evidence type="ECO:0000313" key="2">
    <source>
        <dbReference type="Proteomes" id="UP000258997"/>
    </source>
</evidence>
<organism evidence="1 2">
    <name type="scientific">Caulobacter phage CcrBL10</name>
    <dbReference type="NCBI Taxonomy" id="2283269"/>
    <lineage>
        <taxon>Viruses</taxon>
        <taxon>Duplodnaviria</taxon>
        <taxon>Heunggongvirae</taxon>
        <taxon>Uroviricota</taxon>
        <taxon>Caudoviricetes</taxon>
        <taxon>Jeanschmidtviridae</taxon>
        <taxon>Poindextervirus</taxon>
        <taxon>Poindextervirus BL10</taxon>
    </lineage>
</organism>
<reference evidence="1 2" key="1">
    <citation type="submission" date="2018-07" db="EMBL/GenBank/DDBJ databases">
        <title>Giant CbK-like Caulobacter bacteriophages have genetically divergent genomes.</title>
        <authorList>
            <person name="Wilson K.M."/>
            <person name="Ely B."/>
        </authorList>
    </citation>
    <scope>NUCLEOTIDE SEQUENCE [LARGE SCALE GENOMIC DNA]</scope>
</reference>
<protein>
    <submittedName>
        <fullName evidence="1">Uncharacterized protein</fullName>
    </submittedName>
</protein>
<name>A0A385E9C1_9CAUD</name>
<dbReference type="EMBL" id="MH588544">
    <property type="protein sequence ID" value="AXQ68403.1"/>
    <property type="molecule type" value="Genomic_DNA"/>
</dbReference>
<dbReference type="Proteomes" id="UP000258997">
    <property type="component" value="Segment"/>
</dbReference>
<evidence type="ECO:0000313" key="1">
    <source>
        <dbReference type="EMBL" id="AXQ68403.1"/>
    </source>
</evidence>
<proteinExistence type="predicted"/>